<feature type="region of interest" description="Disordered" evidence="1">
    <location>
        <begin position="308"/>
        <end position="328"/>
    </location>
</feature>
<accession>A0AAX6RJ20</accession>
<dbReference type="RefSeq" id="XP_021097080.1">
    <property type="nucleotide sequence ID" value="XM_021241421.1"/>
</dbReference>
<evidence type="ECO:0000313" key="2">
    <source>
        <dbReference type="Proteomes" id="UP000694906"/>
    </source>
</evidence>
<evidence type="ECO:0000256" key="1">
    <source>
        <dbReference type="SAM" id="MobiDB-lite"/>
    </source>
</evidence>
<gene>
    <name evidence="3" type="primary">LOC110345135</name>
</gene>
<protein>
    <submittedName>
        <fullName evidence="3">Uncharacterized protein LOC110345135</fullName>
    </submittedName>
</protein>
<evidence type="ECO:0000313" key="3">
    <source>
        <dbReference type="RefSeq" id="XP_021097080.1"/>
    </source>
</evidence>
<proteinExistence type="predicted"/>
<dbReference type="GeneID" id="110345135"/>
<reference evidence="3" key="1">
    <citation type="submission" date="2025-08" db="UniProtKB">
        <authorList>
            <consortium name="RefSeq"/>
        </authorList>
    </citation>
    <scope>IDENTIFICATION</scope>
</reference>
<organism evidence="2 3">
    <name type="scientific">Heterocephalus glaber</name>
    <name type="common">Naked mole rat</name>
    <dbReference type="NCBI Taxonomy" id="10181"/>
    <lineage>
        <taxon>Eukaryota</taxon>
        <taxon>Metazoa</taxon>
        <taxon>Chordata</taxon>
        <taxon>Craniata</taxon>
        <taxon>Vertebrata</taxon>
        <taxon>Euteleostomi</taxon>
        <taxon>Mammalia</taxon>
        <taxon>Eutheria</taxon>
        <taxon>Euarchontoglires</taxon>
        <taxon>Glires</taxon>
        <taxon>Rodentia</taxon>
        <taxon>Hystricomorpha</taxon>
        <taxon>Bathyergidae</taxon>
        <taxon>Heterocephalus</taxon>
    </lineage>
</organism>
<dbReference type="Proteomes" id="UP000694906">
    <property type="component" value="Unplaced"/>
</dbReference>
<dbReference type="AlphaFoldDB" id="A0AAX6RJ20"/>
<keyword evidence="2" id="KW-1185">Reference proteome</keyword>
<sequence length="328" mass="34108">MRVVCATPPDPKVGPRFPRRPFRLACSCRPGSPPATPLFLQRAGMSSPQMFFIGAQGLEKGLKPGERACGRQPAGGAALLQRSCTSPAGALGARPGPLRDPEPGMLRLKAGAEPVAWSAAPVPLHQAFVGELSAAKCGGGERGSLEEVRLVSQGGKEGGLGPCPRFCPFLQPPAPSYPRRTRDPGCTRCALRLWGGLASPGIVAGQQAAGCSLCARPAPAAPRRAAVSSGFSACRRGCDRLRTERSAPRHLESRKRTAELPIQMPIRSRGGNLSRWQLSLAESGASEAWGRGEARGALAVKKSSGAALLPQPGAAGVRRPRSSLGSGI</sequence>
<name>A0AAX6RJ20_HETGA</name>